<evidence type="ECO:0000313" key="1">
    <source>
        <dbReference type="EMBL" id="CUN13662.1"/>
    </source>
</evidence>
<sequence>MLDINKQEMKYSQSGQRVFIPQTDENGDIVYEGYKDSDGNFVPYLDSEGNKIPKGEEIEGFSEPTTFKANISNKLSEALVKEFGIDDSTSYCQLVTDKGYLPLKAGDVVWKRSEVKRTDDGLVDSETADYIVKGVADEGLTTDLFLLRKNIK</sequence>
<evidence type="ECO:0000313" key="2">
    <source>
        <dbReference type="Proteomes" id="UP000095495"/>
    </source>
</evidence>
<protein>
    <submittedName>
        <fullName evidence="1">Uncharacterized protein</fullName>
    </submittedName>
</protein>
<organism evidence="1 2">
    <name type="scientific">Roseburia faecis</name>
    <dbReference type="NCBI Taxonomy" id="301302"/>
    <lineage>
        <taxon>Bacteria</taxon>
        <taxon>Bacillati</taxon>
        <taxon>Bacillota</taxon>
        <taxon>Clostridia</taxon>
        <taxon>Lachnospirales</taxon>
        <taxon>Lachnospiraceae</taxon>
        <taxon>Roseburia</taxon>
    </lineage>
</organism>
<dbReference type="Proteomes" id="UP000095495">
    <property type="component" value="Unassembled WGS sequence"/>
</dbReference>
<dbReference type="EMBL" id="CYXV01000014">
    <property type="protein sequence ID" value="CUN13662.1"/>
    <property type="molecule type" value="Genomic_DNA"/>
</dbReference>
<dbReference type="AlphaFoldDB" id="A0A173UF76"/>
<proteinExistence type="predicted"/>
<dbReference type="RefSeq" id="WP_055263796.1">
    <property type="nucleotide sequence ID" value="NZ_CYXV01000014.1"/>
</dbReference>
<accession>A0A173UF76</accession>
<reference evidence="1 2" key="1">
    <citation type="submission" date="2015-09" db="EMBL/GenBank/DDBJ databases">
        <authorList>
            <consortium name="Pathogen Informatics"/>
        </authorList>
    </citation>
    <scope>NUCLEOTIDE SEQUENCE [LARGE SCALE GENOMIC DNA]</scope>
    <source>
        <strain evidence="1 2">2789STDY5608863</strain>
    </source>
</reference>
<gene>
    <name evidence="1" type="ORF">ERS852420_02946</name>
</gene>
<name>A0A173UF76_9FIRM</name>